<feature type="domain" description="Phytase-like" evidence="2">
    <location>
        <begin position="59"/>
        <end position="380"/>
    </location>
</feature>
<evidence type="ECO:0000313" key="4">
    <source>
        <dbReference type="Proteomes" id="UP000237846"/>
    </source>
</evidence>
<sequence>MTNTTLRSYRFTRGSVAGLAALTLAAVTVAGAPAAAESFDVRLIGVHDVPAGLAVDGTVVGGLSGIDRHPVTGEYLMISDDRSTIGPARYYAADIEVSATGIDSVDFTSATELTQSDGTPYPPYRESLENPCTDAQEVCDRTGSVDPEELRIDPHTRQVWWTTEGAFSGRTLINPAMRVAVHGRSLHEVNLGPDFRFYRDGQRGLRPNFTIEAFEFINGGARVVTAVEGPMVQDGPLPTPDQGALTRVTEHARSGRTLVQYAYPLDPIFAPPTGQGFMDNGITAILSTGEPGHYLVLERAFSEGHGYSVRMYHIDTNGAQDVSGIPSLAEAPGVQPLGKTLVADFGELGIDPLYNVEGMVWGPELPGGERSLVLVVDDNFSAEERTQVLALGLSESAA</sequence>
<dbReference type="EMBL" id="PVZC01000001">
    <property type="protein sequence ID" value="PRY02302.1"/>
    <property type="molecule type" value="Genomic_DNA"/>
</dbReference>
<dbReference type="Pfam" id="PF13449">
    <property type="entry name" value="Phytase-like"/>
    <property type="match status" value="1"/>
</dbReference>
<dbReference type="InterPro" id="IPR027372">
    <property type="entry name" value="Phytase-like_dom"/>
</dbReference>
<accession>A0A2T0QEH3</accession>
<comment type="caution">
    <text evidence="3">The sequence shown here is derived from an EMBL/GenBank/DDBJ whole genome shotgun (WGS) entry which is preliminary data.</text>
</comment>
<evidence type="ECO:0000256" key="1">
    <source>
        <dbReference type="SAM" id="SignalP"/>
    </source>
</evidence>
<dbReference type="AlphaFoldDB" id="A0A2T0QEH3"/>
<dbReference type="OrthoDB" id="9758957at2"/>
<dbReference type="RefSeq" id="WP_106239611.1">
    <property type="nucleotide sequence ID" value="NZ_PVZC01000001.1"/>
</dbReference>
<reference evidence="3 4" key="1">
    <citation type="submission" date="2018-03" db="EMBL/GenBank/DDBJ databases">
        <title>Genomic Encyclopedia of Archaeal and Bacterial Type Strains, Phase II (KMG-II): from individual species to whole genera.</title>
        <authorList>
            <person name="Goeker M."/>
        </authorList>
    </citation>
    <scope>NUCLEOTIDE SEQUENCE [LARGE SCALE GENOMIC DNA]</scope>
    <source>
        <strain evidence="3 4">DSM 45601</strain>
    </source>
</reference>
<keyword evidence="4" id="KW-1185">Reference proteome</keyword>
<keyword evidence="1" id="KW-0732">Signal</keyword>
<proteinExistence type="predicted"/>
<organism evidence="3 4">
    <name type="scientific">Allonocardiopsis opalescens</name>
    <dbReference type="NCBI Taxonomy" id="1144618"/>
    <lineage>
        <taxon>Bacteria</taxon>
        <taxon>Bacillati</taxon>
        <taxon>Actinomycetota</taxon>
        <taxon>Actinomycetes</taxon>
        <taxon>Streptosporangiales</taxon>
        <taxon>Allonocardiopsis</taxon>
    </lineage>
</organism>
<protein>
    <submittedName>
        <fullName evidence="3">3-phytase</fullName>
    </submittedName>
</protein>
<feature type="signal peptide" evidence="1">
    <location>
        <begin position="1"/>
        <end position="34"/>
    </location>
</feature>
<evidence type="ECO:0000313" key="3">
    <source>
        <dbReference type="EMBL" id="PRY02302.1"/>
    </source>
</evidence>
<gene>
    <name evidence="3" type="ORF">CLV72_101904</name>
</gene>
<feature type="chain" id="PRO_5038948896" evidence="1">
    <location>
        <begin position="35"/>
        <end position="398"/>
    </location>
</feature>
<evidence type="ECO:0000259" key="2">
    <source>
        <dbReference type="Pfam" id="PF13449"/>
    </source>
</evidence>
<name>A0A2T0QEH3_9ACTN</name>
<dbReference type="Proteomes" id="UP000237846">
    <property type="component" value="Unassembled WGS sequence"/>
</dbReference>